<evidence type="ECO:0000313" key="10">
    <source>
        <dbReference type="EMBL" id="AKO52346.1"/>
    </source>
</evidence>
<dbReference type="EC" id="1.-.-.-" evidence="7"/>
<keyword evidence="3 7" id="KW-0288">FMN</keyword>
<evidence type="ECO:0000313" key="11">
    <source>
        <dbReference type="Proteomes" id="UP000036406"/>
    </source>
</evidence>
<comment type="cofactor">
    <cofactor evidence="8">
        <name>FMN</name>
        <dbReference type="ChEBI" id="CHEBI:58210"/>
    </cofactor>
    <text evidence="8">Binds 1 FMN per subunit.</text>
</comment>
<dbReference type="SUPFAM" id="SSF55469">
    <property type="entry name" value="FMN-dependent nitroreductase-like"/>
    <property type="match status" value="1"/>
</dbReference>
<evidence type="ECO:0000256" key="3">
    <source>
        <dbReference type="ARBA" id="ARBA00022643"/>
    </source>
</evidence>
<dbReference type="Gene3D" id="3.40.109.10">
    <property type="entry name" value="NADH Oxidase"/>
    <property type="match status" value="1"/>
</dbReference>
<dbReference type="InterPro" id="IPR026021">
    <property type="entry name" value="YdjA-like"/>
</dbReference>
<comment type="similarity">
    <text evidence="1 7">Belongs to the nitroreductase family.</text>
</comment>
<dbReference type="EMBL" id="CP011494">
    <property type="protein sequence ID" value="AKO52346.1"/>
    <property type="molecule type" value="Genomic_DNA"/>
</dbReference>
<keyword evidence="5 7" id="KW-0560">Oxidoreductase</keyword>
<dbReference type="RefSeq" id="WP_048385149.1">
    <property type="nucleotide sequence ID" value="NZ_CP011494.1"/>
</dbReference>
<keyword evidence="6 7" id="KW-0520">NAD</keyword>
<sequence length="184" mass="19678">MTAISDFILGRSSEPRLQAPAPGPGVLARAFACAARAPDHGLLRPWRYLVVEGEGLERLGDLFADTYGPEADEKILAKLRKSPLRAPMVIIAIASPVEHPKIPAHEQVLSAAASTTLLELALQDAGFGVMWRTGSPAYNPAVTEALGLSKQESVIGFIYTGSVISAKPAVPRLEPTVFVSRWPQ</sequence>
<evidence type="ECO:0000256" key="5">
    <source>
        <dbReference type="ARBA" id="ARBA00023002"/>
    </source>
</evidence>
<evidence type="ECO:0000256" key="6">
    <source>
        <dbReference type="ARBA" id="ARBA00023027"/>
    </source>
</evidence>
<evidence type="ECO:0000256" key="7">
    <source>
        <dbReference type="PIRNR" id="PIRNR000232"/>
    </source>
</evidence>
<dbReference type="STRING" id="330734.ABA45_07835"/>
<dbReference type="KEGG" id="mpq:ABA45_07835"/>
<keyword evidence="2 7" id="KW-0285">Flavoprotein</keyword>
<feature type="binding site" description="in other chain" evidence="8">
    <location>
        <begin position="11"/>
        <end position="13"/>
    </location>
    <ligand>
        <name>FMN</name>
        <dbReference type="ChEBI" id="CHEBI:58210"/>
        <note>ligand shared between dimeric partners</note>
    </ligand>
</feature>
<dbReference type="AlphaFoldDB" id="A0A0H4I066"/>
<proteinExistence type="inferred from homology"/>
<evidence type="ECO:0000256" key="8">
    <source>
        <dbReference type="PIRSR" id="PIRSR000232-1"/>
    </source>
</evidence>
<keyword evidence="4 7" id="KW-0521">NADP</keyword>
<dbReference type="InterPro" id="IPR052530">
    <property type="entry name" value="NAD(P)H_nitroreductase"/>
</dbReference>
<feature type="binding site" description="in other chain" evidence="8">
    <location>
        <begin position="131"/>
        <end position="133"/>
    </location>
    <ligand>
        <name>FMN</name>
        <dbReference type="ChEBI" id="CHEBI:58210"/>
        <note>ligand shared between dimeric partners</note>
    </ligand>
</feature>
<keyword evidence="11" id="KW-1185">Reference proteome</keyword>
<evidence type="ECO:0000256" key="4">
    <source>
        <dbReference type="ARBA" id="ARBA00022857"/>
    </source>
</evidence>
<feature type="binding site" evidence="8">
    <location>
        <position position="40"/>
    </location>
    <ligand>
        <name>FMN</name>
        <dbReference type="ChEBI" id="CHEBI:58210"/>
        <note>ligand shared between dimeric partners</note>
    </ligand>
</feature>
<dbReference type="InterPro" id="IPR000415">
    <property type="entry name" value="Nitroreductase-like"/>
</dbReference>
<dbReference type="Proteomes" id="UP000036406">
    <property type="component" value="Chromosome"/>
</dbReference>
<dbReference type="PANTHER" id="PTHR43821">
    <property type="entry name" value="NAD(P)H NITROREDUCTASE YDJA-RELATED"/>
    <property type="match status" value="1"/>
</dbReference>
<gene>
    <name evidence="10" type="ORF">ABA45_07835</name>
</gene>
<evidence type="ECO:0000259" key="9">
    <source>
        <dbReference type="Pfam" id="PF00881"/>
    </source>
</evidence>
<dbReference type="InterPro" id="IPR029479">
    <property type="entry name" value="Nitroreductase"/>
</dbReference>
<protein>
    <recommendedName>
        <fullName evidence="7">Putative NAD(P)H nitroreductase</fullName>
        <ecNumber evidence="7">1.-.-.-</ecNumber>
    </recommendedName>
</protein>
<evidence type="ECO:0000256" key="1">
    <source>
        <dbReference type="ARBA" id="ARBA00007118"/>
    </source>
</evidence>
<dbReference type="PANTHER" id="PTHR43821:SF1">
    <property type="entry name" value="NAD(P)H NITROREDUCTASE YDJA-RELATED"/>
    <property type="match status" value="1"/>
</dbReference>
<dbReference type="CDD" id="cd02135">
    <property type="entry name" value="YdjA-like"/>
    <property type="match status" value="1"/>
</dbReference>
<organism evidence="10 11">
    <name type="scientific">Marinobacter psychrophilus</name>
    <dbReference type="NCBI Taxonomy" id="330734"/>
    <lineage>
        <taxon>Bacteria</taxon>
        <taxon>Pseudomonadati</taxon>
        <taxon>Pseudomonadota</taxon>
        <taxon>Gammaproteobacteria</taxon>
        <taxon>Pseudomonadales</taxon>
        <taxon>Marinobacteraceae</taxon>
        <taxon>Marinobacter</taxon>
    </lineage>
</organism>
<evidence type="ECO:0000256" key="2">
    <source>
        <dbReference type="ARBA" id="ARBA00022630"/>
    </source>
</evidence>
<reference evidence="10 11" key="1">
    <citation type="submission" date="2015-05" db="EMBL/GenBank/DDBJ databases">
        <title>Complete genome of Marinobacter psychrophilus strain 20041T isolated from sea-ice of the Canadian Basin.</title>
        <authorList>
            <person name="Song L."/>
            <person name="Ren L."/>
            <person name="Yu Y."/>
            <person name="Wang X."/>
        </authorList>
    </citation>
    <scope>NUCLEOTIDE SEQUENCE [LARGE SCALE GENOMIC DNA]</scope>
    <source>
        <strain evidence="10 11">20041</strain>
    </source>
</reference>
<dbReference type="Pfam" id="PF00881">
    <property type="entry name" value="Nitroreductase"/>
    <property type="match status" value="1"/>
</dbReference>
<dbReference type="PIRSF" id="PIRSF000232">
    <property type="entry name" value="YdjA"/>
    <property type="match status" value="1"/>
</dbReference>
<accession>A0A0H4I066</accession>
<dbReference type="PATRIC" id="fig|330734.3.peg.1647"/>
<feature type="domain" description="Nitroreductase" evidence="9">
    <location>
        <begin position="22"/>
        <end position="161"/>
    </location>
</feature>
<dbReference type="GO" id="GO:0016491">
    <property type="term" value="F:oxidoreductase activity"/>
    <property type="evidence" value="ECO:0007669"/>
    <property type="project" value="UniProtKB-UniRule"/>
</dbReference>
<name>A0A0H4I066_9GAMM</name>
<feature type="binding site" evidence="8">
    <location>
        <position position="36"/>
    </location>
    <ligand>
        <name>FMN</name>
        <dbReference type="ChEBI" id="CHEBI:58210"/>
        <note>ligand shared between dimeric partners</note>
    </ligand>
</feature>